<accession>A0AAJ0CDB3</accession>
<proteinExistence type="predicted"/>
<dbReference type="PANTHER" id="PTHR31377">
    <property type="entry name" value="AGMATINE DEIMINASE-RELATED"/>
    <property type="match status" value="1"/>
</dbReference>
<name>A0AAJ0CDB3_9HYPO</name>
<comment type="caution">
    <text evidence="2">The sequence shown here is derived from an EMBL/GenBank/DDBJ whole genome shotgun (WGS) entry which is preliminary data.</text>
</comment>
<dbReference type="EMBL" id="JASWJB010000375">
    <property type="protein sequence ID" value="KAK2590990.1"/>
    <property type="molecule type" value="Genomic_DNA"/>
</dbReference>
<keyword evidence="3" id="KW-1185">Reference proteome</keyword>
<reference evidence="2" key="1">
    <citation type="submission" date="2023-06" db="EMBL/GenBank/DDBJ databases">
        <title>Conoideocrella luteorostrata (Hypocreales: Clavicipitaceae), a potential biocontrol fungus for elongate hemlock scale in United States Christmas tree production areas.</title>
        <authorList>
            <person name="Barrett H."/>
            <person name="Lovett B."/>
            <person name="Macias A.M."/>
            <person name="Stajich J.E."/>
            <person name="Kasson M.T."/>
        </authorList>
    </citation>
    <scope>NUCLEOTIDE SEQUENCE</scope>
    <source>
        <strain evidence="2">ARSEF 14590</strain>
    </source>
</reference>
<dbReference type="SUPFAM" id="SSF55909">
    <property type="entry name" value="Pentein"/>
    <property type="match status" value="1"/>
</dbReference>
<protein>
    <recommendedName>
        <fullName evidence="4">Agmatine deiminase</fullName>
    </recommendedName>
</protein>
<organism evidence="2 3">
    <name type="scientific">Conoideocrella luteorostrata</name>
    <dbReference type="NCBI Taxonomy" id="1105319"/>
    <lineage>
        <taxon>Eukaryota</taxon>
        <taxon>Fungi</taxon>
        <taxon>Dikarya</taxon>
        <taxon>Ascomycota</taxon>
        <taxon>Pezizomycotina</taxon>
        <taxon>Sordariomycetes</taxon>
        <taxon>Hypocreomycetidae</taxon>
        <taxon>Hypocreales</taxon>
        <taxon>Clavicipitaceae</taxon>
        <taxon>Conoideocrella</taxon>
    </lineage>
</organism>
<dbReference type="PANTHER" id="PTHR31377:SF0">
    <property type="entry name" value="AGMATINE DEIMINASE-RELATED"/>
    <property type="match status" value="1"/>
</dbReference>
<dbReference type="Pfam" id="PF04371">
    <property type="entry name" value="PAD_porph"/>
    <property type="match status" value="1"/>
</dbReference>
<dbReference type="GO" id="GO:0009446">
    <property type="term" value="P:putrescine biosynthetic process"/>
    <property type="evidence" value="ECO:0007669"/>
    <property type="project" value="InterPro"/>
</dbReference>
<evidence type="ECO:0000256" key="1">
    <source>
        <dbReference type="ARBA" id="ARBA00022801"/>
    </source>
</evidence>
<dbReference type="Proteomes" id="UP001251528">
    <property type="component" value="Unassembled WGS sequence"/>
</dbReference>
<gene>
    <name evidence="2" type="ORF">QQS21_011326</name>
</gene>
<dbReference type="Gene3D" id="3.75.10.10">
    <property type="entry name" value="L-arginine/glycine Amidinotransferase, Chain A"/>
    <property type="match status" value="1"/>
</dbReference>
<dbReference type="InterPro" id="IPR007466">
    <property type="entry name" value="Peptidyl-Arg-deiminase_porph"/>
</dbReference>
<evidence type="ECO:0000313" key="2">
    <source>
        <dbReference type="EMBL" id="KAK2590990.1"/>
    </source>
</evidence>
<dbReference type="GO" id="GO:0004668">
    <property type="term" value="F:protein-arginine deiminase activity"/>
    <property type="evidence" value="ECO:0007669"/>
    <property type="project" value="InterPro"/>
</dbReference>
<evidence type="ECO:0000313" key="3">
    <source>
        <dbReference type="Proteomes" id="UP001251528"/>
    </source>
</evidence>
<dbReference type="AlphaFoldDB" id="A0AAJ0CDB3"/>
<keyword evidence="1" id="KW-0378">Hydrolase</keyword>
<sequence>MTLNRLTALSRPAEWARHARTILAWPATKSLSCQPDGSGTLDRATDEVSSIAEAFARFEPVTLLVSRERLRLAQRRFATPTSTSKQAHEIRIHPIEEGDQLDLWMRDIAPTFTLGRRGPEPGLHTKRDAVLHGVSFNFNGWGNKFHTETCAGLARRYLREHHIEHVSCSIVAEGGALEVDGRGTLMASESSLVNENRNPGKSRDQIEQELSRTLGITKFIWIPGLKGRDTTDFHIDAYARFVRPGVVLVSGSAEQGGDWGKAYDEARGILERATDAEGRKLRILEIPEPMAEEVVTDEETLRLVREERGYRPVHSYVNFLIVNGGVILPQFGVDEADRKAREVVAEAFGHERVVVPVMIDELPLLGGGIHCSTQEVPYVEEEG</sequence>
<evidence type="ECO:0008006" key="4">
    <source>
        <dbReference type="Google" id="ProtNLM"/>
    </source>
</evidence>
<dbReference type="GO" id="GO:0047632">
    <property type="term" value="F:agmatine deiminase activity"/>
    <property type="evidence" value="ECO:0007669"/>
    <property type="project" value="TreeGrafter"/>
</dbReference>